<protein>
    <recommendedName>
        <fullName evidence="7">Rho GTPase</fullName>
    </recommendedName>
</protein>
<dbReference type="SMART" id="SM00175">
    <property type="entry name" value="RAB"/>
    <property type="match status" value="1"/>
</dbReference>
<name>A0A913XWZ0_EXADI</name>
<keyword evidence="6" id="KW-1185">Reference proteome</keyword>
<keyword evidence="2" id="KW-0547">Nucleotide-binding</keyword>
<comment type="subcellular location">
    <subcellularLocation>
        <location evidence="1">Membrane</location>
    </subcellularLocation>
</comment>
<evidence type="ECO:0000256" key="2">
    <source>
        <dbReference type="ARBA" id="ARBA00022741"/>
    </source>
</evidence>
<evidence type="ECO:0000256" key="4">
    <source>
        <dbReference type="ARBA" id="ARBA00023136"/>
    </source>
</evidence>
<dbReference type="OrthoDB" id="5958912at2759"/>
<evidence type="ECO:0000256" key="3">
    <source>
        <dbReference type="ARBA" id="ARBA00023134"/>
    </source>
</evidence>
<dbReference type="PROSITE" id="PS51421">
    <property type="entry name" value="RAS"/>
    <property type="match status" value="1"/>
</dbReference>
<dbReference type="Gene3D" id="3.40.50.300">
    <property type="entry name" value="P-loop containing nucleotide triphosphate hydrolases"/>
    <property type="match status" value="1"/>
</dbReference>
<dbReference type="InterPro" id="IPR003578">
    <property type="entry name" value="Small_GTPase_Rho"/>
</dbReference>
<dbReference type="Pfam" id="PF00071">
    <property type="entry name" value="Ras"/>
    <property type="match status" value="1"/>
</dbReference>
<evidence type="ECO:0000256" key="1">
    <source>
        <dbReference type="ARBA" id="ARBA00004370"/>
    </source>
</evidence>
<dbReference type="InterPro" id="IPR027417">
    <property type="entry name" value="P-loop_NTPase"/>
</dbReference>
<dbReference type="OMA" id="RHVENKW"/>
<proteinExistence type="predicted"/>
<dbReference type="SMART" id="SM00173">
    <property type="entry name" value="RAS"/>
    <property type="match status" value="1"/>
</dbReference>
<dbReference type="KEGG" id="epa:110249379"/>
<dbReference type="InterPro" id="IPR001806">
    <property type="entry name" value="Small_GTPase"/>
</dbReference>
<keyword evidence="3" id="KW-0342">GTP-binding</keyword>
<dbReference type="GeneID" id="110249379"/>
<dbReference type="PROSITE" id="PS51420">
    <property type="entry name" value="RHO"/>
    <property type="match status" value="1"/>
</dbReference>
<dbReference type="GO" id="GO:0016020">
    <property type="term" value="C:membrane"/>
    <property type="evidence" value="ECO:0007669"/>
    <property type="project" value="UniProtKB-SubCell"/>
</dbReference>
<dbReference type="PRINTS" id="PR00449">
    <property type="entry name" value="RASTRNSFRMNG"/>
</dbReference>
<dbReference type="GO" id="GO:0007264">
    <property type="term" value="P:small GTPase-mediated signal transduction"/>
    <property type="evidence" value="ECO:0007669"/>
    <property type="project" value="InterPro"/>
</dbReference>
<dbReference type="FunFam" id="3.40.50.300:FF:002060">
    <property type="entry name" value="Rho family GTPase"/>
    <property type="match status" value="1"/>
</dbReference>
<accession>A0A913XWZ0</accession>
<dbReference type="InterPro" id="IPR005225">
    <property type="entry name" value="Small_GTP-bd"/>
</dbReference>
<dbReference type="GO" id="GO:0003924">
    <property type="term" value="F:GTPase activity"/>
    <property type="evidence" value="ECO:0007669"/>
    <property type="project" value="InterPro"/>
</dbReference>
<dbReference type="SMART" id="SM00174">
    <property type="entry name" value="RHO"/>
    <property type="match status" value="1"/>
</dbReference>
<dbReference type="PANTHER" id="PTHR24072">
    <property type="entry name" value="RHO FAMILY GTPASE"/>
    <property type="match status" value="1"/>
</dbReference>
<dbReference type="CDD" id="cd00157">
    <property type="entry name" value="Rho"/>
    <property type="match status" value="1"/>
</dbReference>
<dbReference type="AlphaFoldDB" id="A0A913XWZ0"/>
<reference evidence="5" key="1">
    <citation type="submission" date="2022-11" db="UniProtKB">
        <authorList>
            <consortium name="EnsemblMetazoa"/>
        </authorList>
    </citation>
    <scope>IDENTIFICATION</scope>
</reference>
<dbReference type="NCBIfam" id="TIGR00231">
    <property type="entry name" value="small_GTP"/>
    <property type="match status" value="1"/>
</dbReference>
<dbReference type="EnsemblMetazoa" id="XM_021055954.2">
    <property type="protein sequence ID" value="XP_020911613.1"/>
    <property type="gene ID" value="LOC110249379"/>
</dbReference>
<dbReference type="RefSeq" id="XP_020911613.1">
    <property type="nucleotide sequence ID" value="XM_021055954.2"/>
</dbReference>
<dbReference type="PROSITE" id="PS51419">
    <property type="entry name" value="RAB"/>
    <property type="match status" value="1"/>
</dbReference>
<keyword evidence="4" id="KW-0472">Membrane</keyword>
<evidence type="ECO:0008006" key="7">
    <source>
        <dbReference type="Google" id="ProtNLM"/>
    </source>
</evidence>
<organism evidence="5 6">
    <name type="scientific">Exaiptasia diaphana</name>
    <name type="common">Tropical sea anemone</name>
    <name type="synonym">Aiptasia pulchella</name>
    <dbReference type="NCBI Taxonomy" id="2652724"/>
    <lineage>
        <taxon>Eukaryota</taxon>
        <taxon>Metazoa</taxon>
        <taxon>Cnidaria</taxon>
        <taxon>Anthozoa</taxon>
        <taxon>Hexacorallia</taxon>
        <taxon>Actiniaria</taxon>
        <taxon>Aiptasiidae</taxon>
        <taxon>Exaiptasia</taxon>
    </lineage>
</organism>
<dbReference type="GO" id="GO:0005525">
    <property type="term" value="F:GTP binding"/>
    <property type="evidence" value="ECO:0007669"/>
    <property type="project" value="UniProtKB-KW"/>
</dbReference>
<dbReference type="SUPFAM" id="SSF52540">
    <property type="entry name" value="P-loop containing nucleoside triphosphate hydrolases"/>
    <property type="match status" value="1"/>
</dbReference>
<evidence type="ECO:0000313" key="5">
    <source>
        <dbReference type="EnsemblMetazoa" id="XP_020911613.1"/>
    </source>
</evidence>
<dbReference type="Proteomes" id="UP000887567">
    <property type="component" value="Unplaced"/>
</dbReference>
<evidence type="ECO:0000313" key="6">
    <source>
        <dbReference type="Proteomes" id="UP000887567"/>
    </source>
</evidence>
<sequence>MVDGFVVVPNTDIDIERKIKIVLLGDKEVGKTCLLLQLCYKSNTISRKHLESISNTYQANIIVEGKVYQLDLWDAECKDANDNVRPSAYTETDVFCVCFSVSDAESFRHVENKWHQEIKKHSPKTPIILVGTKTDLREAHEEKNGKVDEKKTAFITYKMGKKMKKKLGAIRYLECSALTQRGYVEVFTEAVKACIEQSKKGSSCNIL</sequence>